<evidence type="ECO:0000256" key="1">
    <source>
        <dbReference type="SAM" id="Phobius"/>
    </source>
</evidence>
<reference evidence="2 3" key="1">
    <citation type="journal article" date="2007" name="Appl. Environ. Microbiol.">
        <title>Genome sequence of the cellulolytic gliding bacterium Cytophaga hutchinsonii.</title>
        <authorList>
            <person name="Xie G."/>
            <person name="Bruce D.C."/>
            <person name="Challacombe J.F."/>
            <person name="Chertkov O."/>
            <person name="Detter J.C."/>
            <person name="Gilna P."/>
            <person name="Han C.S."/>
            <person name="Lucas S."/>
            <person name="Misra M."/>
            <person name="Myers G.L."/>
            <person name="Richardson P."/>
            <person name="Tapia R."/>
            <person name="Thayer N."/>
            <person name="Thompson L.S."/>
            <person name="Brettin T.S."/>
            <person name="Henrissat B."/>
            <person name="Wilson D.B."/>
            <person name="McBride M.J."/>
        </authorList>
    </citation>
    <scope>NUCLEOTIDE SEQUENCE [LARGE SCALE GENOMIC DNA]</scope>
    <source>
        <strain evidence="3">ATCC 33406 / DSM 1761 / CIP 103989 / NBRC 15051 / NCIMB 9469 / D465</strain>
    </source>
</reference>
<feature type="transmembrane region" description="Helical" evidence="1">
    <location>
        <begin position="7"/>
        <end position="24"/>
    </location>
</feature>
<keyword evidence="1" id="KW-1133">Transmembrane helix</keyword>
<evidence type="ECO:0000313" key="3">
    <source>
        <dbReference type="Proteomes" id="UP000001822"/>
    </source>
</evidence>
<feature type="transmembrane region" description="Helical" evidence="1">
    <location>
        <begin position="30"/>
        <end position="50"/>
    </location>
</feature>
<keyword evidence="1" id="KW-0812">Transmembrane</keyword>
<keyword evidence="1" id="KW-0472">Membrane</keyword>
<dbReference type="EMBL" id="CP000383">
    <property type="protein sequence ID" value="ABG59139.1"/>
    <property type="molecule type" value="Genomic_DNA"/>
</dbReference>
<keyword evidence="3" id="KW-1185">Reference proteome</keyword>
<accession>A0A6N4SS32</accession>
<dbReference type="OrthoDB" id="9985118at2"/>
<evidence type="ECO:0000313" key="2">
    <source>
        <dbReference type="EMBL" id="ABG59139.1"/>
    </source>
</evidence>
<gene>
    <name evidence="2" type="ordered locus">CHU_1873</name>
</gene>
<feature type="transmembrane region" description="Helical" evidence="1">
    <location>
        <begin position="124"/>
        <end position="145"/>
    </location>
</feature>
<proteinExistence type="predicted"/>
<protein>
    <submittedName>
        <fullName evidence="2">Uncharacterized protein</fullName>
    </submittedName>
</protein>
<sequence length="265" mass="30594">MKNKKILQLIFALVLLIGLCLMMFNVTRAFGLLLTCVLQPLIGLYYLSVFQKEETNANIDKLIFRYPLLFSIQATFIGLVIQRLFSIMQWPFAGPIKVCACALSCITLVLGLFYVVLNRKRIQSIFVIEFVLISMPVLMFIGIFMPKNYSNVEYANVLNKEYIDLCKIEKTLYQQAQRDTSIDLTQVNILQEMKERTEVNWGGVNDKNEVIGALKKIDENENRFIVQKLNSDSLYAIINKEPTSVIEYLNRLTKLQIDLLLKEKK</sequence>
<name>A0A6N4SS32_CYTH3</name>
<dbReference type="AlphaFoldDB" id="A0A6N4SS32"/>
<feature type="transmembrane region" description="Helical" evidence="1">
    <location>
        <begin position="62"/>
        <end position="82"/>
    </location>
</feature>
<dbReference type="Proteomes" id="UP000001822">
    <property type="component" value="Chromosome"/>
</dbReference>
<feature type="transmembrane region" description="Helical" evidence="1">
    <location>
        <begin position="94"/>
        <end position="117"/>
    </location>
</feature>
<organism evidence="2 3">
    <name type="scientific">Cytophaga hutchinsonii (strain ATCC 33406 / DSM 1761 / CIP 103989 / NBRC 15051 / NCIMB 9469 / D465)</name>
    <dbReference type="NCBI Taxonomy" id="269798"/>
    <lineage>
        <taxon>Bacteria</taxon>
        <taxon>Pseudomonadati</taxon>
        <taxon>Bacteroidota</taxon>
        <taxon>Cytophagia</taxon>
        <taxon>Cytophagales</taxon>
        <taxon>Cytophagaceae</taxon>
        <taxon>Cytophaga</taxon>
    </lineage>
</organism>
<dbReference type="RefSeq" id="WP_011585256.1">
    <property type="nucleotide sequence ID" value="NC_008255.1"/>
</dbReference>
<dbReference type="KEGG" id="chu:CHU_1873"/>